<proteinExistence type="predicted"/>
<feature type="transmembrane region" description="Helical" evidence="1">
    <location>
        <begin position="37"/>
        <end position="65"/>
    </location>
</feature>
<evidence type="ECO:0000313" key="3">
    <source>
        <dbReference type="Proteomes" id="UP000006729"/>
    </source>
</evidence>
<dbReference type="InParanoid" id="A0A3N7FXU0"/>
<accession>A0A3N7FXU0</accession>
<dbReference type="EMBL" id="CM009303">
    <property type="protein sequence ID" value="RQO99797.1"/>
    <property type="molecule type" value="Genomic_DNA"/>
</dbReference>
<protein>
    <recommendedName>
        <fullName evidence="4">Transmembrane protein</fullName>
    </recommendedName>
</protein>
<keyword evidence="1" id="KW-0812">Transmembrane</keyword>
<keyword evidence="3" id="KW-1185">Reference proteome</keyword>
<evidence type="ECO:0000313" key="2">
    <source>
        <dbReference type="EMBL" id="RQO99797.1"/>
    </source>
</evidence>
<evidence type="ECO:0008006" key="4">
    <source>
        <dbReference type="Google" id="ProtNLM"/>
    </source>
</evidence>
<dbReference type="AlphaFoldDB" id="A0A3N7FXU0"/>
<reference evidence="2 3" key="1">
    <citation type="journal article" date="2006" name="Science">
        <title>The genome of black cottonwood, Populus trichocarpa (Torr. &amp; Gray).</title>
        <authorList>
            <person name="Tuskan G.A."/>
            <person name="Difazio S."/>
            <person name="Jansson S."/>
            <person name="Bohlmann J."/>
            <person name="Grigoriev I."/>
            <person name="Hellsten U."/>
            <person name="Putnam N."/>
            <person name="Ralph S."/>
            <person name="Rombauts S."/>
            <person name="Salamov A."/>
            <person name="Schein J."/>
            <person name="Sterck L."/>
            <person name="Aerts A."/>
            <person name="Bhalerao R.R."/>
            <person name="Bhalerao R.P."/>
            <person name="Blaudez D."/>
            <person name="Boerjan W."/>
            <person name="Brun A."/>
            <person name="Brunner A."/>
            <person name="Busov V."/>
            <person name="Campbell M."/>
            <person name="Carlson J."/>
            <person name="Chalot M."/>
            <person name="Chapman J."/>
            <person name="Chen G.L."/>
            <person name="Cooper D."/>
            <person name="Coutinho P.M."/>
            <person name="Couturier J."/>
            <person name="Covert S."/>
            <person name="Cronk Q."/>
            <person name="Cunningham R."/>
            <person name="Davis J."/>
            <person name="Degroeve S."/>
            <person name="Dejardin A."/>
            <person name="Depamphilis C."/>
            <person name="Detter J."/>
            <person name="Dirks B."/>
            <person name="Dubchak I."/>
            <person name="Duplessis S."/>
            <person name="Ehlting J."/>
            <person name="Ellis B."/>
            <person name="Gendler K."/>
            <person name="Goodstein D."/>
            <person name="Gribskov M."/>
            <person name="Grimwood J."/>
            <person name="Groover A."/>
            <person name="Gunter L."/>
            <person name="Hamberger B."/>
            <person name="Heinze B."/>
            <person name="Helariutta Y."/>
            <person name="Henrissat B."/>
            <person name="Holligan D."/>
            <person name="Holt R."/>
            <person name="Huang W."/>
            <person name="Islam-Faridi N."/>
            <person name="Jones S."/>
            <person name="Jones-Rhoades M."/>
            <person name="Jorgensen R."/>
            <person name="Joshi C."/>
            <person name="Kangasjarvi J."/>
            <person name="Karlsson J."/>
            <person name="Kelleher C."/>
            <person name="Kirkpatrick R."/>
            <person name="Kirst M."/>
            <person name="Kohler A."/>
            <person name="Kalluri U."/>
            <person name="Larimer F."/>
            <person name="Leebens-Mack J."/>
            <person name="Leple J.C."/>
            <person name="Locascio P."/>
            <person name="Lou Y."/>
            <person name="Lucas S."/>
            <person name="Martin F."/>
            <person name="Montanini B."/>
            <person name="Napoli C."/>
            <person name="Nelson D.R."/>
            <person name="Nelson C."/>
            <person name="Nieminen K."/>
            <person name="Nilsson O."/>
            <person name="Pereda V."/>
            <person name="Peter G."/>
            <person name="Philippe R."/>
            <person name="Pilate G."/>
            <person name="Poliakov A."/>
            <person name="Razumovskaya J."/>
            <person name="Richardson P."/>
            <person name="Rinaldi C."/>
            <person name="Ritland K."/>
            <person name="Rouze P."/>
            <person name="Ryaboy D."/>
            <person name="Schmutz J."/>
            <person name="Schrader J."/>
            <person name="Segerman B."/>
            <person name="Shin H."/>
            <person name="Siddiqui A."/>
            <person name="Sterky F."/>
            <person name="Terry A."/>
            <person name="Tsai C.J."/>
            <person name="Uberbacher E."/>
            <person name="Unneberg P."/>
            <person name="Vahala J."/>
            <person name="Wall K."/>
            <person name="Wessler S."/>
            <person name="Yang G."/>
            <person name="Yin T."/>
            <person name="Douglas C."/>
            <person name="Marra M."/>
            <person name="Sandberg G."/>
            <person name="Van de Peer Y."/>
            <person name="Rokhsar D."/>
        </authorList>
    </citation>
    <scope>NUCLEOTIDE SEQUENCE [LARGE SCALE GENOMIC DNA]</scope>
    <source>
        <strain evidence="3">cv. Nisqually</strain>
    </source>
</reference>
<keyword evidence="1" id="KW-0472">Membrane</keyword>
<organism evidence="2 3">
    <name type="scientific">Populus trichocarpa</name>
    <name type="common">Western balsam poplar</name>
    <name type="synonym">Populus balsamifera subsp. trichocarpa</name>
    <dbReference type="NCBI Taxonomy" id="3694"/>
    <lineage>
        <taxon>Eukaryota</taxon>
        <taxon>Viridiplantae</taxon>
        <taxon>Streptophyta</taxon>
        <taxon>Embryophyta</taxon>
        <taxon>Tracheophyta</taxon>
        <taxon>Spermatophyta</taxon>
        <taxon>Magnoliopsida</taxon>
        <taxon>eudicotyledons</taxon>
        <taxon>Gunneridae</taxon>
        <taxon>Pentapetalae</taxon>
        <taxon>rosids</taxon>
        <taxon>fabids</taxon>
        <taxon>Malpighiales</taxon>
        <taxon>Salicaceae</taxon>
        <taxon>Saliceae</taxon>
        <taxon>Populus</taxon>
    </lineage>
</organism>
<keyword evidence="1" id="KW-1133">Transmembrane helix</keyword>
<sequence>MAYLLLEMARRLAAQWFYSRLRGDQEDGDVNVGLLGFLLAFVSVFFSVCSLFFFSGFPFFCSFIFSPSARLPLPGFYKARDGPGGCNGWQ</sequence>
<gene>
    <name evidence="2" type="ORF">POPTR_014G061050</name>
</gene>
<evidence type="ECO:0000256" key="1">
    <source>
        <dbReference type="SAM" id="Phobius"/>
    </source>
</evidence>
<dbReference type="Proteomes" id="UP000006729">
    <property type="component" value="Chromosome 14"/>
</dbReference>
<name>A0A3N7FXU0_POPTR</name>